<comment type="caution">
    <text evidence="2">The sequence shown here is derived from an EMBL/GenBank/DDBJ whole genome shotgun (WGS) entry which is preliminary data.</text>
</comment>
<dbReference type="Gene3D" id="2.60.40.10">
    <property type="entry name" value="Immunoglobulins"/>
    <property type="match status" value="1"/>
</dbReference>
<dbReference type="InterPro" id="IPR013783">
    <property type="entry name" value="Ig-like_fold"/>
</dbReference>
<protein>
    <recommendedName>
        <fullName evidence="4">Bacterial Ig domain-containing protein</fullName>
    </recommendedName>
</protein>
<evidence type="ECO:0000313" key="3">
    <source>
        <dbReference type="Proteomes" id="UP000177053"/>
    </source>
</evidence>
<dbReference type="Proteomes" id="UP000177053">
    <property type="component" value="Unassembled WGS sequence"/>
</dbReference>
<keyword evidence="1" id="KW-1133">Transmembrane helix</keyword>
<keyword evidence="1" id="KW-0472">Membrane</keyword>
<evidence type="ECO:0008006" key="4">
    <source>
        <dbReference type="Google" id="ProtNLM"/>
    </source>
</evidence>
<dbReference type="EMBL" id="MGFS01000016">
    <property type="protein sequence ID" value="OGM11502.1"/>
    <property type="molecule type" value="Genomic_DNA"/>
</dbReference>
<keyword evidence="1" id="KW-0812">Transmembrane</keyword>
<organism evidence="2 3">
    <name type="scientific">Candidatus Woesebacteria bacterium RBG_16_34_12</name>
    <dbReference type="NCBI Taxonomy" id="1802480"/>
    <lineage>
        <taxon>Bacteria</taxon>
        <taxon>Candidatus Woeseibacteriota</taxon>
    </lineage>
</organism>
<dbReference type="AlphaFoldDB" id="A0A1F7X8Y2"/>
<proteinExistence type="predicted"/>
<feature type="transmembrane region" description="Helical" evidence="1">
    <location>
        <begin position="6"/>
        <end position="24"/>
    </location>
</feature>
<name>A0A1F7X8Y2_9BACT</name>
<evidence type="ECO:0000313" key="2">
    <source>
        <dbReference type="EMBL" id="OGM11502.1"/>
    </source>
</evidence>
<reference evidence="2 3" key="1">
    <citation type="journal article" date="2016" name="Nat. Commun.">
        <title>Thousands of microbial genomes shed light on interconnected biogeochemical processes in an aquifer system.</title>
        <authorList>
            <person name="Anantharaman K."/>
            <person name="Brown C.T."/>
            <person name="Hug L.A."/>
            <person name="Sharon I."/>
            <person name="Castelle C.J."/>
            <person name="Probst A.J."/>
            <person name="Thomas B.C."/>
            <person name="Singh A."/>
            <person name="Wilkins M.J."/>
            <person name="Karaoz U."/>
            <person name="Brodie E.L."/>
            <person name="Williams K.H."/>
            <person name="Hubbard S.S."/>
            <person name="Banfield J.F."/>
        </authorList>
    </citation>
    <scope>NUCLEOTIDE SEQUENCE [LARGE SCALE GENOMIC DNA]</scope>
</reference>
<sequence length="143" mass="15933">MRKEYLFAIIFGSIFGLVIAFGIWRANSAIKLKTSQISTSDNQEDKVVQNNNELGLVLIKPQDKDVISESPIKLSGITKPKATVVVSLPDQDYIFSTDEDGSFEQEIELSGGVNQIIIKSFDENGNSKENLIKLVYSTEFLKE</sequence>
<evidence type="ECO:0000256" key="1">
    <source>
        <dbReference type="SAM" id="Phobius"/>
    </source>
</evidence>
<accession>A0A1F7X8Y2</accession>
<gene>
    <name evidence="2" type="ORF">A2Z22_00435</name>
</gene>